<protein>
    <recommendedName>
        <fullName evidence="2">T6SS Phospholipase effector Tle1-like catalytic domain-containing protein</fullName>
    </recommendedName>
</protein>
<keyword evidence="1" id="KW-0732">Signal</keyword>
<evidence type="ECO:0000313" key="3">
    <source>
        <dbReference type="EMBL" id="KIJ11251.1"/>
    </source>
</evidence>
<gene>
    <name evidence="3" type="ORF">PAXINDRAFT_84805</name>
</gene>
<dbReference type="AlphaFoldDB" id="A0A0C9TVB6"/>
<dbReference type="Proteomes" id="UP000053647">
    <property type="component" value="Unassembled WGS sequence"/>
</dbReference>
<dbReference type="EMBL" id="KN819384">
    <property type="protein sequence ID" value="KIJ11251.1"/>
    <property type="molecule type" value="Genomic_DNA"/>
</dbReference>
<name>A0A0C9TVB6_PAXIN</name>
<evidence type="ECO:0000259" key="2">
    <source>
        <dbReference type="Pfam" id="PF09994"/>
    </source>
</evidence>
<evidence type="ECO:0000256" key="1">
    <source>
        <dbReference type="SAM" id="SignalP"/>
    </source>
</evidence>
<feature type="chain" id="PRO_5002203898" description="T6SS Phospholipase effector Tle1-like catalytic domain-containing protein" evidence="1">
    <location>
        <begin position="23"/>
        <end position="140"/>
    </location>
</feature>
<evidence type="ECO:0000313" key="4">
    <source>
        <dbReference type="Proteomes" id="UP000053647"/>
    </source>
</evidence>
<feature type="domain" description="T6SS Phospholipase effector Tle1-like catalytic" evidence="2">
    <location>
        <begin position="28"/>
        <end position="100"/>
    </location>
</feature>
<dbReference type="Pfam" id="PF09994">
    <property type="entry name" value="T6SS_Tle1-like_cat"/>
    <property type="match status" value="1"/>
</dbReference>
<reference evidence="4" key="2">
    <citation type="submission" date="2015-01" db="EMBL/GenBank/DDBJ databases">
        <title>Evolutionary Origins and Diversification of the Mycorrhizal Mutualists.</title>
        <authorList>
            <consortium name="DOE Joint Genome Institute"/>
            <consortium name="Mycorrhizal Genomics Consortium"/>
            <person name="Kohler A."/>
            <person name="Kuo A."/>
            <person name="Nagy L.G."/>
            <person name="Floudas D."/>
            <person name="Copeland A."/>
            <person name="Barry K.W."/>
            <person name="Cichocki N."/>
            <person name="Veneault-Fourrey C."/>
            <person name="LaButti K."/>
            <person name="Lindquist E.A."/>
            <person name="Lipzen A."/>
            <person name="Lundell T."/>
            <person name="Morin E."/>
            <person name="Murat C."/>
            <person name="Riley R."/>
            <person name="Ohm R."/>
            <person name="Sun H."/>
            <person name="Tunlid A."/>
            <person name="Henrissat B."/>
            <person name="Grigoriev I.V."/>
            <person name="Hibbett D.S."/>
            <person name="Martin F."/>
        </authorList>
    </citation>
    <scope>NUCLEOTIDE SEQUENCE [LARGE SCALE GENOMIC DNA]</scope>
    <source>
        <strain evidence="4">ATCC 200175</strain>
    </source>
</reference>
<feature type="signal peptide" evidence="1">
    <location>
        <begin position="1"/>
        <end position="22"/>
    </location>
</feature>
<keyword evidence="4" id="KW-1185">Reference proteome</keyword>
<accession>A0A0C9TVB6</accession>
<reference evidence="3 4" key="1">
    <citation type="submission" date="2014-06" db="EMBL/GenBank/DDBJ databases">
        <authorList>
            <consortium name="DOE Joint Genome Institute"/>
            <person name="Kuo A."/>
            <person name="Kohler A."/>
            <person name="Nagy L.G."/>
            <person name="Floudas D."/>
            <person name="Copeland A."/>
            <person name="Barry K.W."/>
            <person name="Cichocki N."/>
            <person name="Veneault-Fourrey C."/>
            <person name="LaButti K."/>
            <person name="Lindquist E.A."/>
            <person name="Lipzen A."/>
            <person name="Lundell T."/>
            <person name="Morin E."/>
            <person name="Murat C."/>
            <person name="Sun H."/>
            <person name="Tunlid A."/>
            <person name="Henrissat B."/>
            <person name="Grigoriev I.V."/>
            <person name="Hibbett D.S."/>
            <person name="Martin F."/>
            <person name="Nordberg H.P."/>
            <person name="Cantor M.N."/>
            <person name="Hua S.X."/>
        </authorList>
    </citation>
    <scope>NUCLEOTIDE SEQUENCE [LARGE SCALE GENOMIC DNA]</scope>
    <source>
        <strain evidence="3 4">ATCC 200175</strain>
    </source>
</reference>
<organism evidence="3 4">
    <name type="scientific">Paxillus involutus ATCC 200175</name>
    <dbReference type="NCBI Taxonomy" id="664439"/>
    <lineage>
        <taxon>Eukaryota</taxon>
        <taxon>Fungi</taxon>
        <taxon>Dikarya</taxon>
        <taxon>Basidiomycota</taxon>
        <taxon>Agaricomycotina</taxon>
        <taxon>Agaricomycetes</taxon>
        <taxon>Agaricomycetidae</taxon>
        <taxon>Boletales</taxon>
        <taxon>Paxilineae</taxon>
        <taxon>Paxillaceae</taxon>
        <taxon>Paxillus</taxon>
    </lineage>
</organism>
<proteinExistence type="predicted"/>
<dbReference type="OrthoDB" id="3264987at2759"/>
<dbReference type="HOGENOM" id="CLU_1835783_0_0_1"/>
<sequence>MKVRSVGVWWVWFFSLTIYVRSDAPSLLGILSSVGLAKEDVYLTSSSSVEHACHFRHALALEERRVKFLSEYFHRMNTHCKVSKTSNIKEVWFAGTHLRVLPHYASGIVVRSWRTCSKVRRWSDRLAHLTHILNYKAASL</sequence>
<dbReference type="InterPro" id="IPR018712">
    <property type="entry name" value="Tle1-like_cat"/>
</dbReference>